<dbReference type="InterPro" id="IPR009061">
    <property type="entry name" value="DNA-bd_dom_put_sf"/>
</dbReference>
<gene>
    <name evidence="6" type="ORF">IAA28_01230</name>
</gene>
<dbReference type="SUPFAM" id="SSF46955">
    <property type="entry name" value="Putative DNA-binding domain"/>
    <property type="match status" value="1"/>
</dbReference>
<evidence type="ECO:0000259" key="5">
    <source>
        <dbReference type="PROSITE" id="PS50937"/>
    </source>
</evidence>
<evidence type="ECO:0000256" key="4">
    <source>
        <dbReference type="ARBA" id="ARBA00023163"/>
    </source>
</evidence>
<proteinExistence type="predicted"/>
<keyword evidence="3" id="KW-0238">DNA-binding</keyword>
<dbReference type="Pfam" id="PF13411">
    <property type="entry name" value="MerR_1"/>
    <property type="match status" value="1"/>
</dbReference>
<dbReference type="InterPro" id="IPR047057">
    <property type="entry name" value="MerR_fam"/>
</dbReference>
<dbReference type="InterPro" id="IPR000551">
    <property type="entry name" value="MerR-type_HTH_dom"/>
</dbReference>
<evidence type="ECO:0000313" key="7">
    <source>
        <dbReference type="Proteomes" id="UP000886780"/>
    </source>
</evidence>
<keyword evidence="4" id="KW-0804">Transcription</keyword>
<evidence type="ECO:0000256" key="1">
    <source>
        <dbReference type="ARBA" id="ARBA00022491"/>
    </source>
</evidence>
<dbReference type="GO" id="GO:0003677">
    <property type="term" value="F:DNA binding"/>
    <property type="evidence" value="ECO:0007669"/>
    <property type="project" value="UniProtKB-KW"/>
</dbReference>
<name>A0A9D1W2P2_9FIRM</name>
<dbReference type="GO" id="GO:0003700">
    <property type="term" value="F:DNA-binding transcription factor activity"/>
    <property type="evidence" value="ECO:0007669"/>
    <property type="project" value="InterPro"/>
</dbReference>
<dbReference type="EMBL" id="DXEU01000023">
    <property type="protein sequence ID" value="HIX51408.1"/>
    <property type="molecule type" value="Genomic_DNA"/>
</dbReference>
<evidence type="ECO:0000256" key="2">
    <source>
        <dbReference type="ARBA" id="ARBA00023015"/>
    </source>
</evidence>
<dbReference type="AlphaFoldDB" id="A0A9D1W2P2"/>
<sequence length="213" mass="24861">MNEIHYLISDASKKVDVESHVLRYWEDELELKIPRNEMGHRYYTEFHIRLFQQIKKLKEKGYQLKAIKSALEKMLEEGKDELSDEMLVQGAAALRESAVCRDGQSLQVVEEGGAPGPLTAEEKMEQFQEIMNHIIGRALEHNNEQLSQDISSLVNDRVAKELEYLMRVGDEKAEERFKRLDETIREYQKEGKGRAEAAASKISFFKRRKFRKK</sequence>
<dbReference type="PROSITE" id="PS50937">
    <property type="entry name" value="HTH_MERR_2"/>
    <property type="match status" value="1"/>
</dbReference>
<keyword evidence="2" id="KW-0805">Transcription regulation</keyword>
<dbReference type="CDD" id="cd04764">
    <property type="entry name" value="HTH_MlrA-like_sg1"/>
    <property type="match status" value="1"/>
</dbReference>
<dbReference type="SMART" id="SM00422">
    <property type="entry name" value="HTH_MERR"/>
    <property type="match status" value="1"/>
</dbReference>
<reference evidence="6" key="2">
    <citation type="submission" date="2021-04" db="EMBL/GenBank/DDBJ databases">
        <authorList>
            <person name="Gilroy R."/>
        </authorList>
    </citation>
    <scope>NUCLEOTIDE SEQUENCE</scope>
    <source>
        <strain evidence="6">ChiGjej4B4-12881</strain>
    </source>
</reference>
<dbReference type="Gene3D" id="1.10.1660.10">
    <property type="match status" value="1"/>
</dbReference>
<dbReference type="PANTHER" id="PTHR30204">
    <property type="entry name" value="REDOX-CYCLING DRUG-SENSING TRANSCRIPTIONAL ACTIVATOR SOXR"/>
    <property type="match status" value="1"/>
</dbReference>
<organism evidence="6 7">
    <name type="scientific">Candidatus Lachnoclostridium stercoripullorum</name>
    <dbReference type="NCBI Taxonomy" id="2838635"/>
    <lineage>
        <taxon>Bacteria</taxon>
        <taxon>Bacillati</taxon>
        <taxon>Bacillota</taxon>
        <taxon>Clostridia</taxon>
        <taxon>Lachnospirales</taxon>
        <taxon>Lachnospiraceae</taxon>
    </lineage>
</organism>
<feature type="domain" description="HTH merR-type" evidence="5">
    <location>
        <begin position="5"/>
        <end position="73"/>
    </location>
</feature>
<evidence type="ECO:0000256" key="3">
    <source>
        <dbReference type="ARBA" id="ARBA00023125"/>
    </source>
</evidence>
<dbReference type="Proteomes" id="UP000886780">
    <property type="component" value="Unassembled WGS sequence"/>
</dbReference>
<comment type="caution">
    <text evidence="6">The sequence shown here is derived from an EMBL/GenBank/DDBJ whole genome shotgun (WGS) entry which is preliminary data.</text>
</comment>
<accession>A0A9D1W2P2</accession>
<dbReference type="PANTHER" id="PTHR30204:SF69">
    <property type="entry name" value="MERR-FAMILY TRANSCRIPTIONAL REGULATOR"/>
    <property type="match status" value="1"/>
</dbReference>
<keyword evidence="1" id="KW-0678">Repressor</keyword>
<protein>
    <submittedName>
        <fullName evidence="6">MerR family transcriptional regulator</fullName>
    </submittedName>
</protein>
<reference evidence="6" key="1">
    <citation type="journal article" date="2021" name="PeerJ">
        <title>Extensive microbial diversity within the chicken gut microbiome revealed by metagenomics and culture.</title>
        <authorList>
            <person name="Gilroy R."/>
            <person name="Ravi A."/>
            <person name="Getino M."/>
            <person name="Pursley I."/>
            <person name="Horton D.L."/>
            <person name="Alikhan N.F."/>
            <person name="Baker D."/>
            <person name="Gharbi K."/>
            <person name="Hall N."/>
            <person name="Watson M."/>
            <person name="Adriaenssens E.M."/>
            <person name="Foster-Nyarko E."/>
            <person name="Jarju S."/>
            <person name="Secka A."/>
            <person name="Antonio M."/>
            <person name="Oren A."/>
            <person name="Chaudhuri R.R."/>
            <person name="La Ragione R."/>
            <person name="Hildebrand F."/>
            <person name="Pallen M.J."/>
        </authorList>
    </citation>
    <scope>NUCLEOTIDE SEQUENCE</scope>
    <source>
        <strain evidence="6">ChiGjej4B4-12881</strain>
    </source>
</reference>
<evidence type="ECO:0000313" key="6">
    <source>
        <dbReference type="EMBL" id="HIX51408.1"/>
    </source>
</evidence>